<protein>
    <recommendedName>
        <fullName evidence="3">OmpR/PhoB-type domain-containing protein</fullName>
    </recommendedName>
</protein>
<reference evidence="4 5" key="1">
    <citation type="journal article" date="2019" name="Int. J. Syst. Evol. Microbiol.">
        <title>The Global Catalogue of Microorganisms (GCM) 10K type strain sequencing project: providing services to taxonomists for standard genome sequencing and annotation.</title>
        <authorList>
            <consortium name="The Broad Institute Genomics Platform"/>
            <consortium name="The Broad Institute Genome Sequencing Center for Infectious Disease"/>
            <person name="Wu L."/>
            <person name="Ma J."/>
        </authorList>
    </citation>
    <scope>NUCLEOTIDE SEQUENCE [LARGE SCALE GENOMIC DNA]</scope>
    <source>
        <strain evidence="4 5">JCM 15503</strain>
    </source>
</reference>
<evidence type="ECO:0000256" key="1">
    <source>
        <dbReference type="ARBA" id="ARBA00023125"/>
    </source>
</evidence>
<dbReference type="CDD" id="cd00383">
    <property type="entry name" value="trans_reg_C"/>
    <property type="match status" value="1"/>
</dbReference>
<dbReference type="EMBL" id="BAAAEW010000004">
    <property type="protein sequence ID" value="GAA0744601.1"/>
    <property type="molecule type" value="Genomic_DNA"/>
</dbReference>
<evidence type="ECO:0000259" key="3">
    <source>
        <dbReference type="PROSITE" id="PS51755"/>
    </source>
</evidence>
<dbReference type="InterPro" id="IPR027417">
    <property type="entry name" value="P-loop_NTPase"/>
</dbReference>
<organism evidence="4 5">
    <name type="scientific">Ideonella azotifigens</name>
    <dbReference type="NCBI Taxonomy" id="513160"/>
    <lineage>
        <taxon>Bacteria</taxon>
        <taxon>Pseudomonadati</taxon>
        <taxon>Pseudomonadota</taxon>
        <taxon>Betaproteobacteria</taxon>
        <taxon>Burkholderiales</taxon>
        <taxon>Sphaerotilaceae</taxon>
        <taxon>Ideonella</taxon>
    </lineage>
</organism>
<dbReference type="PROSITE" id="PS51755">
    <property type="entry name" value="OMPR_PHOB"/>
    <property type="match status" value="1"/>
</dbReference>
<dbReference type="PANTHER" id="PTHR47691">
    <property type="entry name" value="REGULATOR-RELATED"/>
    <property type="match status" value="1"/>
</dbReference>
<dbReference type="InterPro" id="IPR016032">
    <property type="entry name" value="Sig_transdc_resp-reg_C-effctor"/>
</dbReference>
<feature type="domain" description="OmpR/PhoB-type" evidence="3">
    <location>
        <begin position="12"/>
        <end position="105"/>
    </location>
</feature>
<dbReference type="SMART" id="SM00862">
    <property type="entry name" value="Trans_reg_C"/>
    <property type="match status" value="1"/>
</dbReference>
<dbReference type="InterPro" id="IPR001867">
    <property type="entry name" value="OmpR/PhoB-type_DNA-bd"/>
</dbReference>
<feature type="DNA-binding region" description="OmpR/PhoB-type" evidence="2">
    <location>
        <begin position="12"/>
        <end position="105"/>
    </location>
</feature>
<dbReference type="InterPro" id="IPR036388">
    <property type="entry name" value="WH-like_DNA-bd_sf"/>
</dbReference>
<dbReference type="InterPro" id="IPR058852">
    <property type="entry name" value="HTH_77"/>
</dbReference>
<dbReference type="Pfam" id="PF00486">
    <property type="entry name" value="Trans_reg_C"/>
    <property type="match status" value="1"/>
</dbReference>
<evidence type="ECO:0000256" key="2">
    <source>
        <dbReference type="PROSITE-ProRule" id="PRU01091"/>
    </source>
</evidence>
<gene>
    <name evidence="4" type="ORF">GCM10009107_10300</name>
</gene>
<dbReference type="SUPFAM" id="SSF46894">
    <property type="entry name" value="C-terminal effector domain of the bipartite response regulators"/>
    <property type="match status" value="1"/>
</dbReference>
<name>A0ABN1JQD6_9BURK</name>
<sequence length="874" mass="92958">MSPTPPDSSPPGAPLRFASFEIRPAERLLLKAGQPAELGTRAFDLLLALAERRERVVSKHELLELVWPGLVVEENNIAVQVNALRKLLGGDVVTTIPGRGYRFTAPADAPAPTAAAPAPVAAAQPAEAQTKTLPTNLPRVLQTLRGRTEDLAALGAMLDQHELVSIVGAGGMGKTLLAQHLLARHSEAYAHGVCWVELATLDDGAALPGAIAHAAGLQPGPGEPLAALAAALAPLSLLIALDNAEHLLEAVAEVCAALVHAAPGLKLVVTSQAPLKLPLERVYRIGPLAVPQGPLPAAQALGFSAVALFAERAANADARFTLTDANAADVIDICRALDGQALAIELAAARAPTLSVQRLASAMQDRLRLLTASRNRSAPPRQQTLRAALAWSHGLLAQREAVVFRRLAVFNGSFSLELAQAVVAEAGPEAEAAGLDEWGVVDALSELVDRSLVALAEAQHDMSDLPRYRLLDSPRAYAQEQLQASGEAAALKQRHAEAVAAHFEAEWARSHSGELGLQAWERQLLQDAGNAHDALAWLDAAGDACRALQIASTWLLTMSVVMEAERLALVTRCHGWLARLGDDEALALQARCRLMIGRRGANDLAEAELALSIARRSHAQQPDRWLLYATLSHYVLRRALILSAEAVVPEMLAELAALEDPSWPPHRRLWRTEPLGLLGLVQGGAAAAQGLRLLREHLVLVQAAGGNATMVLFNLVDGELSNGDAEAAVRTGQGLLDSLEGQRDAHRFKMMVQMNLAAALLRLDRRAEARALLHSGWPVALRFEWYPSYADHLSLLLAMEGQHALAARLLGYADAAVARESQIRHVSEIDSVSQATALASAALGEAVFQQLRKEGQALADEQVAALAFSASPGI</sequence>
<dbReference type="Pfam" id="PF25872">
    <property type="entry name" value="HTH_77"/>
    <property type="match status" value="1"/>
</dbReference>
<dbReference type="Proteomes" id="UP001500279">
    <property type="component" value="Unassembled WGS sequence"/>
</dbReference>
<comment type="caution">
    <text evidence="4">The sequence shown here is derived from an EMBL/GenBank/DDBJ whole genome shotgun (WGS) entry which is preliminary data.</text>
</comment>
<accession>A0ABN1JQD6</accession>
<dbReference type="RefSeq" id="WP_231010586.1">
    <property type="nucleotide sequence ID" value="NZ_BAAAEW010000004.1"/>
</dbReference>
<proteinExistence type="predicted"/>
<dbReference type="Gene3D" id="3.40.50.300">
    <property type="entry name" value="P-loop containing nucleotide triphosphate hydrolases"/>
    <property type="match status" value="1"/>
</dbReference>
<dbReference type="PANTHER" id="PTHR47691:SF3">
    <property type="entry name" value="HTH-TYPE TRANSCRIPTIONAL REGULATOR RV0890C-RELATED"/>
    <property type="match status" value="1"/>
</dbReference>
<evidence type="ECO:0000313" key="5">
    <source>
        <dbReference type="Proteomes" id="UP001500279"/>
    </source>
</evidence>
<dbReference type="SUPFAM" id="SSF52540">
    <property type="entry name" value="P-loop containing nucleoside triphosphate hydrolases"/>
    <property type="match status" value="1"/>
</dbReference>
<evidence type="ECO:0000313" key="4">
    <source>
        <dbReference type="EMBL" id="GAA0744601.1"/>
    </source>
</evidence>
<keyword evidence="1 2" id="KW-0238">DNA-binding</keyword>
<keyword evidence="5" id="KW-1185">Reference proteome</keyword>
<dbReference type="Gene3D" id="1.10.10.10">
    <property type="entry name" value="Winged helix-like DNA-binding domain superfamily/Winged helix DNA-binding domain"/>
    <property type="match status" value="1"/>
</dbReference>